<dbReference type="AlphaFoldDB" id="A0A563UDH9"/>
<dbReference type="InterPro" id="IPR027385">
    <property type="entry name" value="Beta-barrel_OMP"/>
</dbReference>
<dbReference type="Proteomes" id="UP000320042">
    <property type="component" value="Unassembled WGS sequence"/>
</dbReference>
<evidence type="ECO:0000313" key="4">
    <source>
        <dbReference type="EMBL" id="TWR29415.1"/>
    </source>
</evidence>
<comment type="caution">
    <text evidence="4">The sequence shown here is derived from an EMBL/GenBank/DDBJ whole genome shotgun (WGS) entry which is preliminary data.</text>
</comment>
<dbReference type="RefSeq" id="WP_146381905.1">
    <property type="nucleotide sequence ID" value="NZ_VOEJ01000004.1"/>
</dbReference>
<gene>
    <name evidence="4" type="ORF">FPZ43_10720</name>
</gene>
<evidence type="ECO:0000256" key="2">
    <source>
        <dbReference type="SAM" id="SignalP"/>
    </source>
</evidence>
<dbReference type="InterPro" id="IPR011250">
    <property type="entry name" value="OMP/PagP_B-barrel"/>
</dbReference>
<dbReference type="EMBL" id="VOEJ01000004">
    <property type="protein sequence ID" value="TWR29415.1"/>
    <property type="molecule type" value="Genomic_DNA"/>
</dbReference>
<reference evidence="4 5" key="1">
    <citation type="submission" date="2019-07" db="EMBL/GenBank/DDBJ databases">
        <authorList>
            <person name="Kim J."/>
        </authorList>
    </citation>
    <scope>NUCLEOTIDE SEQUENCE [LARGE SCALE GENOMIC DNA]</scope>
    <source>
        <strain evidence="5">dk17</strain>
    </source>
</reference>
<evidence type="ECO:0000256" key="1">
    <source>
        <dbReference type="ARBA" id="ARBA00022729"/>
    </source>
</evidence>
<keyword evidence="1 2" id="KW-0732">Signal</keyword>
<proteinExistence type="predicted"/>
<dbReference type="Pfam" id="PF13505">
    <property type="entry name" value="OMP_b-brl"/>
    <property type="match status" value="1"/>
</dbReference>
<evidence type="ECO:0000313" key="5">
    <source>
        <dbReference type="Proteomes" id="UP000320042"/>
    </source>
</evidence>
<protein>
    <recommendedName>
        <fullName evidence="3">Outer membrane protein beta-barrel domain-containing protein</fullName>
    </recommendedName>
</protein>
<sequence>MKRVLLLLTVICGFSMGAFAQSGSRTGKWNIGLEPALPLGNLKSVYSFALGASVKYELPVASSTFITFSADYQRFFIKSDLKDALNSVGIDKSGVGIIPVKVGVKTYFDQGFFAEAQVGAGFSTEEGGSTSFVYAPGIGYTFTSGFEAGLKYQGYSSDGANDGVLALRLAYRF</sequence>
<feature type="domain" description="Outer membrane protein beta-barrel" evidence="3">
    <location>
        <begin position="7"/>
        <end position="173"/>
    </location>
</feature>
<name>A0A563UDH9_9SPHI</name>
<evidence type="ECO:0000259" key="3">
    <source>
        <dbReference type="Pfam" id="PF13505"/>
    </source>
</evidence>
<feature type="signal peptide" evidence="2">
    <location>
        <begin position="1"/>
        <end position="20"/>
    </location>
</feature>
<dbReference type="SUPFAM" id="SSF56925">
    <property type="entry name" value="OMPA-like"/>
    <property type="match status" value="1"/>
</dbReference>
<dbReference type="OrthoDB" id="668980at2"/>
<feature type="chain" id="PRO_5022241672" description="Outer membrane protein beta-barrel domain-containing protein" evidence="2">
    <location>
        <begin position="21"/>
        <end position="173"/>
    </location>
</feature>
<accession>A0A563UDH9</accession>
<organism evidence="4 5">
    <name type="scientific">Mucilaginibacter pallidiroseus</name>
    <dbReference type="NCBI Taxonomy" id="2599295"/>
    <lineage>
        <taxon>Bacteria</taxon>
        <taxon>Pseudomonadati</taxon>
        <taxon>Bacteroidota</taxon>
        <taxon>Sphingobacteriia</taxon>
        <taxon>Sphingobacteriales</taxon>
        <taxon>Sphingobacteriaceae</taxon>
        <taxon>Mucilaginibacter</taxon>
    </lineage>
</organism>
<keyword evidence="5" id="KW-1185">Reference proteome</keyword>